<feature type="signal peptide" evidence="9">
    <location>
        <begin position="1"/>
        <end position="17"/>
    </location>
</feature>
<comment type="subcellular location">
    <subcellularLocation>
        <location evidence="1 8">Cell outer membrane</location>
        <topology evidence="1 8">Multi-pass membrane protein</topology>
    </subcellularLocation>
</comment>
<evidence type="ECO:0000256" key="9">
    <source>
        <dbReference type="SAM" id="SignalP"/>
    </source>
</evidence>
<dbReference type="InterPro" id="IPR036942">
    <property type="entry name" value="Beta-barrel_TonB_sf"/>
</dbReference>
<dbReference type="RefSeq" id="WP_321562284.1">
    <property type="nucleotide sequence ID" value="NZ_CP139558.1"/>
</dbReference>
<dbReference type="InterPro" id="IPR039426">
    <property type="entry name" value="TonB-dep_rcpt-like"/>
</dbReference>
<evidence type="ECO:0000256" key="2">
    <source>
        <dbReference type="ARBA" id="ARBA00022448"/>
    </source>
</evidence>
<sequence length="1103" mass="122242">MKLTVLLILAFNLQMLAKGYSQSRITLNLKSADFKTVVSEIEKKTSYRILFSDNKIPTTKFTDIHAEDRDALDLISELLTGSDFTYQKLNNDLIAIVPKGLQITELVVSGYVVDEKDQPLAGVTVKIKGVATSGLATDKNGAFKINVPDNAILTFTFLGYETAEVPVSEGKPLKVKLTPNSQGLGEVVVVGYGTQKKVTVTGAVSSIKGDDLKTAPVPAISNSLVGRTPGIISSQGSGEPGYDDASILIRGRSTFQDASPLVVIDGVADRAGGFSRLDANDVESISVLKDASAAIYGSRSANGVILVTTKRGKTGKPTVSYTFNYGLRQPTRLPKMLDAATYAEAYNEIEQTIYNRAPKYTEDDIRKYRDGSDPIGHPNTNWYDVTLRKTSPQYQHNLSVQGGTDNIKYFVSGGYQFQDGYYINSATKYKQYNVRSNIDAQITSSFKLSLNLAARQENRRYPHHGSERIFNDIINGDPKAIAYWPDSKLPGLPLGDDRNPVVAVTDAAGYQRDDRTFLNGDLVATWNLPVKGLTLTGGFYVDKSNTFYKNWFKSFTLYDRDPVTGTSIPRIYGPADNANLSENMNVGLGITANIRLNYAHKFGDHNLSGFVAYEQYNYSSDYLAAARSSFISSQLDQLFAGNTDKLTSYSNDGSGTETARQNYFGRVDYDYKGKYLFQFNWRYDGSQAFPPGSRFGFFPGFSGGWRISEEPFFKEAAPFVDNLKIRASWGQRGNDRVAAFQYLASYAYGSPAVFGGNNPANIQGAYSVRTPNPNIKWEVDNTTNIGLESQLFNNKVNFQVDLFQSLRSNILTQRNASIPQYAGLTLPDENIGKVRNRGAEVTLGYSRTINDFWFNVSGNVTYTKSKILFMDEAASAQPWQMRTGKPVGADFVLYNAIGIFRSEAQVNSTPHLDGTKPGDLIFEDVNKDGIIDAKDKVRQTKSTIPSTIYGVTVAARYKNWGINMLLQGQGGNVAQYVYFASGEIGNFLQDYYNNRWTPANPNASGPRLYDRETIPSTRETNTYFLRSAAFLRLKTVELSYTLNKQSVKKLPFSNIRLYVSGFNLLTFDKLKYIDPEGQATSQNYAGWLTPQARIYNFGVNANF</sequence>
<dbReference type="InterPro" id="IPR037066">
    <property type="entry name" value="Plug_dom_sf"/>
</dbReference>
<keyword evidence="5 9" id="KW-0732">Signal</keyword>
<evidence type="ECO:0000256" key="6">
    <source>
        <dbReference type="ARBA" id="ARBA00023136"/>
    </source>
</evidence>
<keyword evidence="2 8" id="KW-0813">Transport</keyword>
<dbReference type="PANTHER" id="PTHR30069:SF29">
    <property type="entry name" value="HEMOGLOBIN AND HEMOGLOBIN-HAPTOGLOBIN-BINDING PROTEIN 1-RELATED"/>
    <property type="match status" value="1"/>
</dbReference>
<keyword evidence="3 8" id="KW-1134">Transmembrane beta strand</keyword>
<dbReference type="InterPro" id="IPR023996">
    <property type="entry name" value="TonB-dep_OMP_SusC/RagA"/>
</dbReference>
<evidence type="ECO:0000256" key="3">
    <source>
        <dbReference type="ARBA" id="ARBA00022452"/>
    </source>
</evidence>
<dbReference type="Gene3D" id="2.40.170.20">
    <property type="entry name" value="TonB-dependent receptor, beta-barrel domain"/>
    <property type="match status" value="1"/>
</dbReference>
<keyword evidence="6 8" id="KW-0472">Membrane</keyword>
<reference evidence="11 12" key="1">
    <citation type="submission" date="2023-11" db="EMBL/GenBank/DDBJ databases">
        <title>Analysis of the Genomes of Mucilaginibacter gossypii cycad 4 and M. sabulilitoris SNA2: microbes with the potential for plant growth promotion.</title>
        <authorList>
            <person name="Hirsch A.M."/>
            <person name="Humm E."/>
            <person name="Rubbi M."/>
            <person name="Del Vecchio G."/>
            <person name="Ha S.M."/>
            <person name="Pellegrini M."/>
            <person name="Gunsalus R.P."/>
        </authorList>
    </citation>
    <scope>NUCLEOTIDE SEQUENCE [LARGE SCALE GENOMIC DNA]</scope>
    <source>
        <strain evidence="11 12">SNA2</strain>
    </source>
</reference>
<organism evidence="11 12">
    <name type="scientific">Mucilaginibacter sabulilitoris</name>
    <dbReference type="NCBI Taxonomy" id="1173583"/>
    <lineage>
        <taxon>Bacteria</taxon>
        <taxon>Pseudomonadati</taxon>
        <taxon>Bacteroidota</taxon>
        <taxon>Sphingobacteriia</taxon>
        <taxon>Sphingobacteriales</taxon>
        <taxon>Sphingobacteriaceae</taxon>
        <taxon>Mucilaginibacter</taxon>
    </lineage>
</organism>
<keyword evidence="11" id="KW-0675">Receptor</keyword>
<dbReference type="SUPFAM" id="SSF49464">
    <property type="entry name" value="Carboxypeptidase regulatory domain-like"/>
    <property type="match status" value="1"/>
</dbReference>
<dbReference type="Pfam" id="PF07715">
    <property type="entry name" value="Plug"/>
    <property type="match status" value="1"/>
</dbReference>
<dbReference type="NCBIfam" id="TIGR04057">
    <property type="entry name" value="SusC_RagA_signa"/>
    <property type="match status" value="1"/>
</dbReference>
<dbReference type="InterPro" id="IPR023997">
    <property type="entry name" value="TonB-dep_OMP_SusC/RagA_CS"/>
</dbReference>
<evidence type="ECO:0000256" key="4">
    <source>
        <dbReference type="ARBA" id="ARBA00022692"/>
    </source>
</evidence>
<name>A0ABZ0TJK4_9SPHI</name>
<proteinExistence type="inferred from homology"/>
<feature type="chain" id="PRO_5045152043" evidence="9">
    <location>
        <begin position="18"/>
        <end position="1103"/>
    </location>
</feature>
<dbReference type="EMBL" id="CP139558">
    <property type="protein sequence ID" value="WPU93132.1"/>
    <property type="molecule type" value="Genomic_DNA"/>
</dbReference>
<dbReference type="PANTHER" id="PTHR30069">
    <property type="entry name" value="TONB-DEPENDENT OUTER MEMBRANE RECEPTOR"/>
    <property type="match status" value="1"/>
</dbReference>
<protein>
    <submittedName>
        <fullName evidence="11">TonB-dependent receptor</fullName>
    </submittedName>
</protein>
<evidence type="ECO:0000313" key="11">
    <source>
        <dbReference type="EMBL" id="WPU93132.1"/>
    </source>
</evidence>
<dbReference type="InterPro" id="IPR008969">
    <property type="entry name" value="CarboxyPept-like_regulatory"/>
</dbReference>
<keyword evidence="4 8" id="KW-0812">Transmembrane</keyword>
<evidence type="ECO:0000256" key="1">
    <source>
        <dbReference type="ARBA" id="ARBA00004571"/>
    </source>
</evidence>
<dbReference type="Gene3D" id="2.60.40.1120">
    <property type="entry name" value="Carboxypeptidase-like, regulatory domain"/>
    <property type="match status" value="1"/>
</dbReference>
<dbReference type="Gene3D" id="2.170.130.10">
    <property type="entry name" value="TonB-dependent receptor, plug domain"/>
    <property type="match status" value="1"/>
</dbReference>
<dbReference type="Proteomes" id="UP001324380">
    <property type="component" value="Chromosome"/>
</dbReference>
<keyword evidence="12" id="KW-1185">Reference proteome</keyword>
<dbReference type="NCBIfam" id="TIGR04056">
    <property type="entry name" value="OMP_RagA_SusC"/>
    <property type="match status" value="1"/>
</dbReference>
<gene>
    <name evidence="11" type="ORF">SNE25_27830</name>
</gene>
<evidence type="ECO:0000256" key="5">
    <source>
        <dbReference type="ARBA" id="ARBA00022729"/>
    </source>
</evidence>
<dbReference type="Pfam" id="PF13715">
    <property type="entry name" value="CarbopepD_reg_2"/>
    <property type="match status" value="1"/>
</dbReference>
<dbReference type="InterPro" id="IPR012910">
    <property type="entry name" value="Plug_dom"/>
</dbReference>
<evidence type="ECO:0000256" key="8">
    <source>
        <dbReference type="PROSITE-ProRule" id="PRU01360"/>
    </source>
</evidence>
<accession>A0ABZ0TJK4</accession>
<dbReference type="SUPFAM" id="SSF56935">
    <property type="entry name" value="Porins"/>
    <property type="match status" value="1"/>
</dbReference>
<dbReference type="PROSITE" id="PS52016">
    <property type="entry name" value="TONB_DEPENDENT_REC_3"/>
    <property type="match status" value="1"/>
</dbReference>
<feature type="domain" description="TonB-dependent receptor plug" evidence="10">
    <location>
        <begin position="197"/>
        <end position="304"/>
    </location>
</feature>
<evidence type="ECO:0000256" key="7">
    <source>
        <dbReference type="ARBA" id="ARBA00023237"/>
    </source>
</evidence>
<comment type="similarity">
    <text evidence="8">Belongs to the TonB-dependent receptor family.</text>
</comment>
<evidence type="ECO:0000313" key="12">
    <source>
        <dbReference type="Proteomes" id="UP001324380"/>
    </source>
</evidence>
<evidence type="ECO:0000259" key="10">
    <source>
        <dbReference type="Pfam" id="PF07715"/>
    </source>
</evidence>
<keyword evidence="7 8" id="KW-0998">Cell outer membrane</keyword>